<reference evidence="2" key="2">
    <citation type="journal article" date="2016" name="Sci. Rep.">
        <title>Dictyocaulus viviparus genome, variome and transcriptome elucidate lungworm biology and support future intervention.</title>
        <authorList>
            <person name="McNulty S.N."/>
            <person name="Strube C."/>
            <person name="Rosa B.A."/>
            <person name="Martin J.C."/>
            <person name="Tyagi R."/>
            <person name="Choi Y.J."/>
            <person name="Wang Q."/>
            <person name="Hallsworth Pepin K."/>
            <person name="Zhang X."/>
            <person name="Ozersky P."/>
            <person name="Wilson R.K."/>
            <person name="Sternberg P.W."/>
            <person name="Gasser R.B."/>
            <person name="Mitreva M."/>
        </authorList>
    </citation>
    <scope>NUCLEOTIDE SEQUENCE [LARGE SCALE GENOMIC DNA]</scope>
    <source>
        <strain evidence="2">HannoverDv2000</strain>
    </source>
</reference>
<evidence type="ECO:0000313" key="1">
    <source>
        <dbReference type="EMBL" id="KJH46361.1"/>
    </source>
</evidence>
<protein>
    <submittedName>
        <fullName evidence="1">Uncharacterized protein</fullName>
    </submittedName>
</protein>
<proteinExistence type="predicted"/>
<dbReference type="EMBL" id="KN716356">
    <property type="protein sequence ID" value="KJH46361.1"/>
    <property type="molecule type" value="Genomic_DNA"/>
</dbReference>
<dbReference type="AlphaFoldDB" id="A0A0D8XVI2"/>
<name>A0A0D8XVI2_DICVI</name>
<dbReference type="Proteomes" id="UP000053766">
    <property type="component" value="Unassembled WGS sequence"/>
</dbReference>
<gene>
    <name evidence="1" type="ORF">DICVIV_07571</name>
</gene>
<organism evidence="1 2">
    <name type="scientific">Dictyocaulus viviparus</name>
    <name type="common">Bovine lungworm</name>
    <dbReference type="NCBI Taxonomy" id="29172"/>
    <lineage>
        <taxon>Eukaryota</taxon>
        <taxon>Metazoa</taxon>
        <taxon>Ecdysozoa</taxon>
        <taxon>Nematoda</taxon>
        <taxon>Chromadorea</taxon>
        <taxon>Rhabditida</taxon>
        <taxon>Rhabditina</taxon>
        <taxon>Rhabditomorpha</taxon>
        <taxon>Strongyloidea</taxon>
        <taxon>Metastrongylidae</taxon>
        <taxon>Dictyocaulus</taxon>
    </lineage>
</organism>
<sequence>MENQEPHCKSNNCEQLQYERNFKALSSSVGLVLTAQLQGFANDRLLSSLCCASYDSNMSSSDAIQ</sequence>
<evidence type="ECO:0000313" key="2">
    <source>
        <dbReference type="Proteomes" id="UP000053766"/>
    </source>
</evidence>
<reference evidence="1 2" key="1">
    <citation type="submission" date="2013-11" db="EMBL/GenBank/DDBJ databases">
        <title>Draft genome of the bovine lungworm Dictyocaulus viviparus.</title>
        <authorList>
            <person name="Mitreva M."/>
        </authorList>
    </citation>
    <scope>NUCLEOTIDE SEQUENCE [LARGE SCALE GENOMIC DNA]</scope>
    <source>
        <strain evidence="1 2">HannoverDv2000</strain>
    </source>
</reference>
<accession>A0A0D8XVI2</accession>
<keyword evidence="2" id="KW-1185">Reference proteome</keyword>